<evidence type="ECO:0000313" key="2">
    <source>
        <dbReference type="Proteomes" id="UP000824120"/>
    </source>
</evidence>
<organism evidence="1 2">
    <name type="scientific">Solanum commersonii</name>
    <name type="common">Commerson's wild potato</name>
    <name type="synonym">Commerson's nightshade</name>
    <dbReference type="NCBI Taxonomy" id="4109"/>
    <lineage>
        <taxon>Eukaryota</taxon>
        <taxon>Viridiplantae</taxon>
        <taxon>Streptophyta</taxon>
        <taxon>Embryophyta</taxon>
        <taxon>Tracheophyta</taxon>
        <taxon>Spermatophyta</taxon>
        <taxon>Magnoliopsida</taxon>
        <taxon>eudicotyledons</taxon>
        <taxon>Gunneridae</taxon>
        <taxon>Pentapetalae</taxon>
        <taxon>asterids</taxon>
        <taxon>lamiids</taxon>
        <taxon>Solanales</taxon>
        <taxon>Solanaceae</taxon>
        <taxon>Solanoideae</taxon>
        <taxon>Solaneae</taxon>
        <taxon>Solanum</taxon>
    </lineage>
</organism>
<dbReference type="Proteomes" id="UP000824120">
    <property type="component" value="Chromosome 4"/>
</dbReference>
<dbReference type="AlphaFoldDB" id="A0A9J5Z956"/>
<accession>A0A9J5Z956</accession>
<dbReference type="EMBL" id="JACXVP010000004">
    <property type="protein sequence ID" value="KAG5609401.1"/>
    <property type="molecule type" value="Genomic_DNA"/>
</dbReference>
<comment type="caution">
    <text evidence="1">The sequence shown here is derived from an EMBL/GenBank/DDBJ whole genome shotgun (WGS) entry which is preliminary data.</text>
</comment>
<sequence>MESKIQSSEATVDTGIFSFALGVAERLSKITFHNNCSTPFSQASTEMIDSSSVSKQTDTESVTILHKYGFPTTASYRPETLPR</sequence>
<gene>
    <name evidence="1" type="ORF">H5410_020682</name>
</gene>
<keyword evidence="2" id="KW-1185">Reference proteome</keyword>
<proteinExistence type="predicted"/>
<evidence type="ECO:0000313" key="1">
    <source>
        <dbReference type="EMBL" id="KAG5609401.1"/>
    </source>
</evidence>
<reference evidence="1 2" key="1">
    <citation type="submission" date="2020-09" db="EMBL/GenBank/DDBJ databases">
        <title>De no assembly of potato wild relative species, Solanum commersonii.</title>
        <authorList>
            <person name="Cho K."/>
        </authorList>
    </citation>
    <scope>NUCLEOTIDE SEQUENCE [LARGE SCALE GENOMIC DNA]</scope>
    <source>
        <strain evidence="1">LZ3.2</strain>
        <tissue evidence="1">Leaf</tissue>
    </source>
</reference>
<name>A0A9J5Z956_SOLCO</name>
<protein>
    <submittedName>
        <fullName evidence="1">Uncharacterized protein</fullName>
    </submittedName>
</protein>